<dbReference type="NCBIfam" id="TIGR00442">
    <property type="entry name" value="hisS"/>
    <property type="match status" value="1"/>
</dbReference>
<accession>A0A7K1GDZ7</accession>
<dbReference type="InterPro" id="IPR015807">
    <property type="entry name" value="His-tRNA-ligase"/>
</dbReference>
<evidence type="ECO:0000313" key="14">
    <source>
        <dbReference type="Proteomes" id="UP000447545"/>
    </source>
</evidence>
<dbReference type="Gene3D" id="3.30.930.10">
    <property type="entry name" value="Bira Bifunctional Protein, Domain 2"/>
    <property type="match status" value="1"/>
</dbReference>
<dbReference type="CDD" id="cd00773">
    <property type="entry name" value="HisRS-like_core"/>
    <property type="match status" value="1"/>
</dbReference>
<evidence type="ECO:0000256" key="2">
    <source>
        <dbReference type="ARBA" id="ARBA00011738"/>
    </source>
</evidence>
<evidence type="ECO:0000256" key="1">
    <source>
        <dbReference type="ARBA" id="ARBA00008226"/>
    </source>
</evidence>
<dbReference type="GO" id="GO:0005737">
    <property type="term" value="C:cytoplasm"/>
    <property type="evidence" value="ECO:0007669"/>
    <property type="project" value="UniProtKB-SubCell"/>
</dbReference>
<feature type="binding site" evidence="11">
    <location>
        <begin position="300"/>
        <end position="301"/>
    </location>
    <ligand>
        <name>L-histidine</name>
        <dbReference type="ChEBI" id="CHEBI:57595"/>
    </ligand>
</feature>
<evidence type="ECO:0000256" key="11">
    <source>
        <dbReference type="PIRSR" id="PIRSR001549-1"/>
    </source>
</evidence>
<dbReference type="RefSeq" id="WP_155089553.1">
    <property type="nucleotide sequence ID" value="NZ_WJYA01000006.1"/>
</dbReference>
<dbReference type="PANTHER" id="PTHR11476">
    <property type="entry name" value="HISTIDYL-TRNA SYNTHETASE"/>
    <property type="match status" value="1"/>
</dbReference>
<dbReference type="InterPro" id="IPR004154">
    <property type="entry name" value="Anticodon-bd"/>
</dbReference>
<keyword evidence="8 10" id="KW-0030">Aminoacyl-tRNA synthetase</keyword>
<dbReference type="FunFam" id="3.30.930.10:FF:000093">
    <property type="entry name" value="Histidine--tRNA ligase"/>
    <property type="match status" value="1"/>
</dbReference>
<feature type="binding site" evidence="11">
    <location>
        <position position="296"/>
    </location>
    <ligand>
        <name>L-histidine</name>
        <dbReference type="ChEBI" id="CHEBI:57595"/>
    </ligand>
</feature>
<dbReference type="Proteomes" id="UP000447545">
    <property type="component" value="Unassembled WGS sequence"/>
</dbReference>
<keyword evidence="4 10" id="KW-0436">Ligase</keyword>
<evidence type="ECO:0000256" key="8">
    <source>
        <dbReference type="ARBA" id="ARBA00023146"/>
    </source>
</evidence>
<dbReference type="InterPro" id="IPR006195">
    <property type="entry name" value="aa-tRNA-synth_II"/>
</dbReference>
<keyword evidence="5 10" id="KW-0547">Nucleotide-binding</keyword>
<dbReference type="InterPro" id="IPR033656">
    <property type="entry name" value="HisRS_anticodon"/>
</dbReference>
<dbReference type="Pfam" id="PF03129">
    <property type="entry name" value="HGTP_anticodon"/>
    <property type="match status" value="1"/>
</dbReference>
<evidence type="ECO:0000256" key="5">
    <source>
        <dbReference type="ARBA" id="ARBA00022741"/>
    </source>
</evidence>
<dbReference type="AlphaFoldDB" id="A0A7K1GDZ7"/>
<dbReference type="Pfam" id="PF13393">
    <property type="entry name" value="tRNA-synt_His"/>
    <property type="match status" value="1"/>
</dbReference>
<dbReference type="InterPro" id="IPR045864">
    <property type="entry name" value="aa-tRNA-synth_II/BPL/LPL"/>
</dbReference>
<dbReference type="GO" id="GO:0004821">
    <property type="term" value="F:histidine-tRNA ligase activity"/>
    <property type="evidence" value="ECO:0007669"/>
    <property type="project" value="UniProtKB-UniRule"/>
</dbReference>
<evidence type="ECO:0000256" key="10">
    <source>
        <dbReference type="HAMAP-Rule" id="MF_00127"/>
    </source>
</evidence>
<evidence type="ECO:0000256" key="4">
    <source>
        <dbReference type="ARBA" id="ARBA00022598"/>
    </source>
</evidence>
<dbReference type="CDD" id="cd00859">
    <property type="entry name" value="HisRS_anticodon"/>
    <property type="match status" value="1"/>
</dbReference>
<keyword evidence="7 10" id="KW-0648">Protein biosynthesis</keyword>
<gene>
    <name evidence="10" type="primary">hisS</name>
    <name evidence="13" type="ORF">F1003_11395</name>
</gene>
<evidence type="ECO:0000313" key="13">
    <source>
        <dbReference type="EMBL" id="MTE27537.1"/>
    </source>
</evidence>
<dbReference type="EMBL" id="WJYA01000006">
    <property type="protein sequence ID" value="MTE27537.1"/>
    <property type="molecule type" value="Genomic_DNA"/>
</dbReference>
<dbReference type="Gene3D" id="3.40.50.800">
    <property type="entry name" value="Anticodon-binding domain"/>
    <property type="match status" value="1"/>
</dbReference>
<evidence type="ECO:0000256" key="6">
    <source>
        <dbReference type="ARBA" id="ARBA00022840"/>
    </source>
</evidence>
<evidence type="ECO:0000256" key="7">
    <source>
        <dbReference type="ARBA" id="ARBA00022917"/>
    </source>
</evidence>
<dbReference type="GO" id="GO:0006427">
    <property type="term" value="P:histidyl-tRNA aminoacylation"/>
    <property type="evidence" value="ECO:0007669"/>
    <property type="project" value="UniProtKB-UniRule"/>
</dbReference>
<dbReference type="SUPFAM" id="SSF55681">
    <property type="entry name" value="Class II aaRS and biotin synthetases"/>
    <property type="match status" value="1"/>
</dbReference>
<feature type="binding site" evidence="11">
    <location>
        <position position="132"/>
    </location>
    <ligand>
        <name>L-histidine</name>
        <dbReference type="ChEBI" id="CHEBI:57595"/>
    </ligand>
</feature>
<dbReference type="HAMAP" id="MF_00127">
    <property type="entry name" value="His_tRNA_synth"/>
    <property type="match status" value="1"/>
</dbReference>
<reference evidence="13 14" key="1">
    <citation type="submission" date="2019-11" db="EMBL/GenBank/DDBJ databases">
        <title>Winogradskyella ouciana sp. nov., isolated from the hadal seawater of the Mariana Trench.</title>
        <authorList>
            <person name="Liu R."/>
        </authorList>
    </citation>
    <scope>NUCLEOTIDE SEQUENCE [LARGE SCALE GENOMIC DNA]</scope>
    <source>
        <strain evidence="13 14">ZXX205</strain>
    </source>
</reference>
<protein>
    <recommendedName>
        <fullName evidence="10">Histidine--tRNA ligase</fullName>
        <ecNumber evidence="10">6.1.1.21</ecNumber>
    </recommendedName>
    <alternativeName>
        <fullName evidence="10">Histidyl-tRNA synthetase</fullName>
        <shortName evidence="10">HisRS</shortName>
    </alternativeName>
</protein>
<keyword evidence="3 10" id="KW-0963">Cytoplasm</keyword>
<comment type="caution">
    <text evidence="13">The sequence shown here is derived from an EMBL/GenBank/DDBJ whole genome shotgun (WGS) entry which is preliminary data.</text>
</comment>
<name>A0A7K1GDZ7_9FLAO</name>
<dbReference type="InterPro" id="IPR004516">
    <property type="entry name" value="HisRS/HisZ"/>
</dbReference>
<dbReference type="SUPFAM" id="SSF52954">
    <property type="entry name" value="Class II aaRS ABD-related"/>
    <property type="match status" value="1"/>
</dbReference>
<comment type="catalytic activity">
    <reaction evidence="9 10">
        <text>tRNA(His) + L-histidine + ATP = L-histidyl-tRNA(His) + AMP + diphosphate + H(+)</text>
        <dbReference type="Rhea" id="RHEA:17313"/>
        <dbReference type="Rhea" id="RHEA-COMP:9665"/>
        <dbReference type="Rhea" id="RHEA-COMP:9689"/>
        <dbReference type="ChEBI" id="CHEBI:15378"/>
        <dbReference type="ChEBI" id="CHEBI:30616"/>
        <dbReference type="ChEBI" id="CHEBI:33019"/>
        <dbReference type="ChEBI" id="CHEBI:57595"/>
        <dbReference type="ChEBI" id="CHEBI:78442"/>
        <dbReference type="ChEBI" id="CHEBI:78527"/>
        <dbReference type="ChEBI" id="CHEBI:456215"/>
        <dbReference type="EC" id="6.1.1.21"/>
    </reaction>
</comment>
<dbReference type="InterPro" id="IPR041715">
    <property type="entry name" value="HisRS-like_core"/>
</dbReference>
<sequence length="460" mass="51726">MSKKPSIPKGTRDFNAEEVAKRSYIMETIKEQFQLYGFQPIETPSFENSETLMGKYGDEGDRLIFKILNSGEYLKKISDEDYNSKSESSITPKISEKALRYDLTVPFARYVVQHQNEIEFPFKRYQIQPVWRADRPQKGRFREFYQCDADVVGSKSLFQEVEFVQLYDAVFTALKLEGVTIKINNRKILSGIAEVIGAQDKLIDFTVALDKLDKIGEEKVKEEMRSKGIPEDGIAKLQPLFSLSGDFGDQVESLESILSTSEIGKTGIEELEFINSAISKLKLKTAKLQLDVTLARGLNYYTGAIFEVSAPEGVKMGSIGGGGRYDDLTGIFGLKDMSGVGISFGLDRIYLVLEELNLFPDTITEATKVLFISFGEEEAMASIQAVSKLRESNIKAEIYPDAVASGKQMKKQMTYANRRNIPFVVLVGEEELKSNTYSLKKMATGEQQKLEFRDLLKALE</sequence>
<evidence type="ECO:0000256" key="9">
    <source>
        <dbReference type="ARBA" id="ARBA00047639"/>
    </source>
</evidence>
<keyword evidence="14" id="KW-1185">Reference proteome</keyword>
<evidence type="ECO:0000259" key="12">
    <source>
        <dbReference type="PROSITE" id="PS50862"/>
    </source>
</evidence>
<comment type="subcellular location">
    <subcellularLocation>
        <location evidence="10">Cytoplasm</location>
    </subcellularLocation>
</comment>
<feature type="binding site" evidence="11">
    <location>
        <begin position="102"/>
        <end position="104"/>
    </location>
    <ligand>
        <name>L-histidine</name>
        <dbReference type="ChEBI" id="CHEBI:57595"/>
    </ligand>
</feature>
<feature type="binding site" evidence="11">
    <location>
        <position position="146"/>
    </location>
    <ligand>
        <name>L-histidine</name>
        <dbReference type="ChEBI" id="CHEBI:57595"/>
    </ligand>
</feature>
<comment type="similarity">
    <text evidence="1 10">Belongs to the class-II aminoacyl-tRNA synthetase family.</text>
</comment>
<dbReference type="GO" id="GO:0005524">
    <property type="term" value="F:ATP binding"/>
    <property type="evidence" value="ECO:0007669"/>
    <property type="project" value="UniProtKB-UniRule"/>
</dbReference>
<dbReference type="PROSITE" id="PS50862">
    <property type="entry name" value="AA_TRNA_LIGASE_II"/>
    <property type="match status" value="1"/>
</dbReference>
<dbReference type="PIRSF" id="PIRSF001549">
    <property type="entry name" value="His-tRNA_synth"/>
    <property type="match status" value="1"/>
</dbReference>
<keyword evidence="6 10" id="KW-0067">ATP-binding</keyword>
<proteinExistence type="inferred from homology"/>
<organism evidence="13 14">
    <name type="scientific">Winogradskyella ouciana</name>
    <dbReference type="NCBI Taxonomy" id="2608631"/>
    <lineage>
        <taxon>Bacteria</taxon>
        <taxon>Pseudomonadati</taxon>
        <taxon>Bacteroidota</taxon>
        <taxon>Flavobacteriia</taxon>
        <taxon>Flavobacteriales</taxon>
        <taxon>Flavobacteriaceae</taxon>
        <taxon>Winogradskyella</taxon>
    </lineage>
</organism>
<dbReference type="InterPro" id="IPR036621">
    <property type="entry name" value="Anticodon-bd_dom_sf"/>
</dbReference>
<feature type="binding site" evidence="11">
    <location>
        <position position="150"/>
    </location>
    <ligand>
        <name>L-histidine</name>
        <dbReference type="ChEBI" id="CHEBI:57595"/>
    </ligand>
</feature>
<dbReference type="PANTHER" id="PTHR11476:SF7">
    <property type="entry name" value="HISTIDINE--TRNA LIGASE"/>
    <property type="match status" value="1"/>
</dbReference>
<comment type="subunit">
    <text evidence="2 10">Homodimer.</text>
</comment>
<feature type="domain" description="Aminoacyl-transfer RNA synthetases class-II family profile" evidence="12">
    <location>
        <begin position="1"/>
        <end position="400"/>
    </location>
</feature>
<evidence type="ECO:0000256" key="3">
    <source>
        <dbReference type="ARBA" id="ARBA00022490"/>
    </source>
</evidence>
<dbReference type="EC" id="6.1.1.21" evidence="10"/>